<comment type="caution">
    <text evidence="1">The sequence shown here is derived from an EMBL/GenBank/DDBJ whole genome shotgun (WGS) entry which is preliminary data.</text>
</comment>
<reference evidence="1 2" key="1">
    <citation type="submission" date="2023-10" db="EMBL/GenBank/DDBJ databases">
        <title>Hymenobacter endophyticus sp. nov., an isolate from the leaf tissues of wheat.</title>
        <authorList>
            <person name="Dai Y."/>
        </authorList>
    </citation>
    <scope>NUCLEOTIDE SEQUENCE [LARGE SCALE GENOMIC DNA]</scope>
    <source>
        <strain evidence="1 2">ZK17L-C2</strain>
    </source>
</reference>
<evidence type="ECO:0000313" key="2">
    <source>
        <dbReference type="Proteomes" id="UP001250698"/>
    </source>
</evidence>
<dbReference type="EMBL" id="JAWDJT010000011">
    <property type="protein sequence ID" value="MDU0371889.1"/>
    <property type="molecule type" value="Genomic_DNA"/>
</dbReference>
<organism evidence="1 2">
    <name type="scientific">Hymenobacter endophyticus</name>
    <dbReference type="NCBI Taxonomy" id="3076335"/>
    <lineage>
        <taxon>Bacteria</taxon>
        <taxon>Pseudomonadati</taxon>
        <taxon>Bacteroidota</taxon>
        <taxon>Cytophagia</taxon>
        <taxon>Cytophagales</taxon>
        <taxon>Hymenobacteraceae</taxon>
        <taxon>Hymenobacter</taxon>
    </lineage>
</organism>
<keyword evidence="2" id="KW-1185">Reference proteome</keyword>
<evidence type="ECO:0000313" key="1">
    <source>
        <dbReference type="EMBL" id="MDU0371889.1"/>
    </source>
</evidence>
<evidence type="ECO:0008006" key="3">
    <source>
        <dbReference type="Google" id="ProtNLM"/>
    </source>
</evidence>
<protein>
    <recommendedName>
        <fullName evidence="3">Lipocalin-like domain-containing protein</fullName>
    </recommendedName>
</protein>
<accession>A0ABU3TKJ0</accession>
<dbReference type="Proteomes" id="UP001250698">
    <property type="component" value="Unassembled WGS sequence"/>
</dbReference>
<sequence>MTRYTLWAIGSLLCMNSCNKPHSVTEAAVQGAWSPVSAASLSGEPNENICFTKIKGRTIMVTAYSSGINAARFSPDGDSVTITKGCTGYSLPVAFDSSNDTLIFANGIRYVRMDSAQFFGEKLAFSEALHQASALLK</sequence>
<proteinExistence type="predicted"/>
<name>A0ABU3TKJ0_9BACT</name>
<dbReference type="RefSeq" id="WP_315999347.1">
    <property type="nucleotide sequence ID" value="NZ_JAWDJT010000011.1"/>
</dbReference>
<gene>
    <name evidence="1" type="ORF">ROI90_15910</name>
</gene>